<dbReference type="VEuPathDB" id="FungiDB:M_BR32_EuGene_00004781"/>
<evidence type="ECO:0000256" key="1">
    <source>
        <dbReference type="SAM" id="MobiDB-lite"/>
    </source>
</evidence>
<protein>
    <submittedName>
        <fullName evidence="2">Uncharacterized protein</fullName>
    </submittedName>
</protein>
<feature type="compositionally biased region" description="Low complexity" evidence="1">
    <location>
        <begin position="133"/>
        <end position="144"/>
    </location>
</feature>
<reference evidence="2 3" key="1">
    <citation type="journal article" date="2019" name="Mol. Biol. Evol.">
        <title>Blast fungal genomes show frequent chromosomal changes, gene gains and losses, and effector gene turnover.</title>
        <authorList>
            <person name="Gomez Luciano L.B."/>
            <person name="Jason Tsai I."/>
            <person name="Chuma I."/>
            <person name="Tosa Y."/>
            <person name="Chen Y.H."/>
            <person name="Li J.Y."/>
            <person name="Li M.Y."/>
            <person name="Jade Lu M.Y."/>
            <person name="Nakayashiki H."/>
            <person name="Li W.H."/>
        </authorList>
    </citation>
    <scope>NUCLEOTIDE SEQUENCE [LARGE SCALE GENOMIC DNA]</scope>
    <source>
        <strain evidence="2">MZ5-1-6</strain>
    </source>
</reference>
<evidence type="ECO:0000313" key="3">
    <source>
        <dbReference type="Proteomes" id="UP000294847"/>
    </source>
</evidence>
<name>A0A4P7N095_PYROR</name>
<organism evidence="2 3">
    <name type="scientific">Pyricularia oryzae</name>
    <name type="common">Rice blast fungus</name>
    <name type="synonym">Magnaporthe oryzae</name>
    <dbReference type="NCBI Taxonomy" id="318829"/>
    <lineage>
        <taxon>Eukaryota</taxon>
        <taxon>Fungi</taxon>
        <taxon>Dikarya</taxon>
        <taxon>Ascomycota</taxon>
        <taxon>Pezizomycotina</taxon>
        <taxon>Sordariomycetes</taxon>
        <taxon>Sordariomycetidae</taxon>
        <taxon>Magnaporthales</taxon>
        <taxon>Pyriculariaceae</taxon>
        <taxon>Pyricularia</taxon>
    </lineage>
</organism>
<dbReference type="Proteomes" id="UP000294847">
    <property type="component" value="Chromosome 2"/>
</dbReference>
<evidence type="ECO:0000313" key="2">
    <source>
        <dbReference type="EMBL" id="QBZ55717.1"/>
    </source>
</evidence>
<proteinExistence type="predicted"/>
<feature type="compositionally biased region" description="Low complexity" evidence="1">
    <location>
        <begin position="313"/>
        <end position="326"/>
    </location>
</feature>
<gene>
    <name evidence="2" type="ORF">PoMZ_00619</name>
</gene>
<dbReference type="OMA" id="YATPMRT"/>
<feature type="region of interest" description="Disordered" evidence="1">
    <location>
        <begin position="132"/>
        <end position="329"/>
    </location>
</feature>
<dbReference type="GO" id="GO:0016071">
    <property type="term" value="P:mRNA metabolic process"/>
    <property type="evidence" value="ECO:0007669"/>
    <property type="project" value="UniProtKB-ARBA"/>
</dbReference>
<feature type="compositionally biased region" description="Basic and acidic residues" evidence="1">
    <location>
        <begin position="184"/>
        <end position="210"/>
    </location>
</feature>
<dbReference type="Pfam" id="PF15365">
    <property type="entry name" value="PNRC"/>
    <property type="match status" value="1"/>
</dbReference>
<feature type="compositionally biased region" description="Basic residues" evidence="1">
    <location>
        <begin position="10"/>
        <end position="22"/>
    </location>
</feature>
<sequence length="423" mass="45703">MHQNINANNSHRRQGQGRRRQSRNTTQSPATRKYYASENDVADMPVDAAFQKEMFTSGPQTPRKFSPPSPTTTTDSSLHPNSQPKQRSGNKNRSKNHTASPGPMKGARKTPPPTAVSAKGPSVAAFAGATFHASPAPSSLPIPSFMAKSVPDSPGVAPPGRLFNPEPSPPPTDSERPTPVNKSGVDKLTREESPLDFFFRADKAEKERARRASSANAITDLPIGPFSPPSQPRLPRENGSGPSRAGDSPLQHSRRTQFPMNPADGHMANESSNTPAKMMGPAFSTPYQDRIRAARSSEKPVRGSHFNQPRYLQQQQEQQQQQQQQQLAVDRSEALKQFLFAGTAPHAPPVAYPQPATAQAYTTQIPNGSSVHQGQGSSQPGGNITQQSSELLAIEDGLRRILKLDSSLHMGVQSPAFANAHST</sequence>
<dbReference type="InterPro" id="IPR028322">
    <property type="entry name" value="PNRC-like_rgn"/>
</dbReference>
<feature type="region of interest" description="Disordered" evidence="1">
    <location>
        <begin position="1"/>
        <end position="119"/>
    </location>
</feature>
<feature type="compositionally biased region" description="Polar residues" evidence="1">
    <location>
        <begin position="78"/>
        <end position="87"/>
    </location>
</feature>
<feature type="compositionally biased region" description="Basic and acidic residues" evidence="1">
    <location>
        <begin position="289"/>
        <end position="301"/>
    </location>
</feature>
<dbReference type="AlphaFoldDB" id="A0A4P7N095"/>
<accession>A0A4P7N095</accession>
<dbReference type="EMBL" id="CP034205">
    <property type="protein sequence ID" value="QBZ55717.1"/>
    <property type="molecule type" value="Genomic_DNA"/>
</dbReference>